<dbReference type="Proteomes" id="UP001605036">
    <property type="component" value="Unassembled WGS sequence"/>
</dbReference>
<dbReference type="SUPFAM" id="SSF51445">
    <property type="entry name" value="(Trans)glycosidases"/>
    <property type="match status" value="1"/>
</dbReference>
<name>A0ABD1YHB8_9MARC</name>
<organism evidence="1 2">
    <name type="scientific">Riccia fluitans</name>
    <dbReference type="NCBI Taxonomy" id="41844"/>
    <lineage>
        <taxon>Eukaryota</taxon>
        <taxon>Viridiplantae</taxon>
        <taxon>Streptophyta</taxon>
        <taxon>Embryophyta</taxon>
        <taxon>Marchantiophyta</taxon>
        <taxon>Marchantiopsida</taxon>
        <taxon>Marchantiidae</taxon>
        <taxon>Marchantiales</taxon>
        <taxon>Ricciaceae</taxon>
        <taxon>Riccia</taxon>
    </lineage>
</organism>
<accession>A0ABD1YHB8</accession>
<gene>
    <name evidence="1" type="ORF">R1flu_014621</name>
</gene>
<comment type="caution">
    <text evidence="1">The sequence shown here is derived from an EMBL/GenBank/DDBJ whole genome shotgun (WGS) entry which is preliminary data.</text>
</comment>
<sequence length="156" mass="17252">MDSDKAADCGGPFVSCQRQVGVRSSFSEQLHLLSSDSTMVMMMYFSDDGTISYRSLLEVICMKLIDHSEGATHERGRGLSMEYGTVSLAHQKKISDNSTADVTPNRFIPDGMGRMVNMEGIAYYNRIIDTLLEQGNVSLTMQKLVSRLLETALKIG</sequence>
<dbReference type="InterPro" id="IPR017853">
    <property type="entry name" value="GH"/>
</dbReference>
<keyword evidence="2" id="KW-1185">Reference proteome</keyword>
<evidence type="ECO:0000313" key="1">
    <source>
        <dbReference type="EMBL" id="KAL2629935.1"/>
    </source>
</evidence>
<protein>
    <submittedName>
        <fullName evidence="1">Uncharacterized protein</fullName>
    </submittedName>
</protein>
<proteinExistence type="predicted"/>
<evidence type="ECO:0000313" key="2">
    <source>
        <dbReference type="Proteomes" id="UP001605036"/>
    </source>
</evidence>
<reference evidence="1 2" key="1">
    <citation type="submission" date="2024-09" db="EMBL/GenBank/DDBJ databases">
        <title>Chromosome-scale assembly of Riccia fluitans.</title>
        <authorList>
            <person name="Paukszto L."/>
            <person name="Sawicki J."/>
            <person name="Karawczyk K."/>
            <person name="Piernik-Szablinska J."/>
            <person name="Szczecinska M."/>
            <person name="Mazdziarz M."/>
        </authorList>
    </citation>
    <scope>NUCLEOTIDE SEQUENCE [LARGE SCALE GENOMIC DNA]</scope>
    <source>
        <strain evidence="1">Rf_01</strain>
        <tissue evidence="1">Aerial parts of the thallus</tissue>
    </source>
</reference>
<dbReference type="EMBL" id="JBHFFA010000004">
    <property type="protein sequence ID" value="KAL2629935.1"/>
    <property type="molecule type" value="Genomic_DNA"/>
</dbReference>
<dbReference type="AlphaFoldDB" id="A0ABD1YHB8"/>